<dbReference type="CDD" id="cd00143">
    <property type="entry name" value="PP2Cc"/>
    <property type="match status" value="1"/>
</dbReference>
<evidence type="ECO:0000256" key="8">
    <source>
        <dbReference type="SAM" id="MobiDB-lite"/>
    </source>
</evidence>
<dbReference type="Pfam" id="PF00481">
    <property type="entry name" value="PP2C"/>
    <property type="match status" value="1"/>
</dbReference>
<evidence type="ECO:0000256" key="6">
    <source>
        <dbReference type="ARBA" id="ARBA00022912"/>
    </source>
</evidence>
<dbReference type="InterPro" id="IPR055066">
    <property type="entry name" value="AASDHPPT_N"/>
</dbReference>
<dbReference type="SUPFAM" id="SSF52833">
    <property type="entry name" value="Thioredoxin-like"/>
    <property type="match status" value="1"/>
</dbReference>
<proteinExistence type="inferred from homology"/>
<evidence type="ECO:0000313" key="11">
    <source>
        <dbReference type="Proteomes" id="UP000601435"/>
    </source>
</evidence>
<protein>
    <recommendedName>
        <fullName evidence="2">holo-[acyl-carrier-protein] synthase</fullName>
        <ecNumber evidence="2">2.7.8.7</ecNumber>
    </recommendedName>
</protein>
<dbReference type="PROSITE" id="PS01032">
    <property type="entry name" value="PPM_1"/>
    <property type="match status" value="1"/>
</dbReference>
<feature type="compositionally biased region" description="Basic and acidic residues" evidence="8">
    <location>
        <begin position="1120"/>
        <end position="1136"/>
    </location>
</feature>
<comment type="similarity">
    <text evidence="7">Belongs to the PP2C family.</text>
</comment>
<sequence length="1509" mass="165385">MGQSASWLSAPLAKELLEELRQFSLQAPGSFWDSSPVSARFRWAVNINDWKPRGGSDGEEFRLLLSLLKPEEQESILSYRALPDRKRTLLGRLLGLRACAQALGQSDFAGIQIGRTKGKKPFLLSPLPTTLPNFNFNVSHDGNWVVLASDPIFLVGADVSAPQQERGEREDETWYQDLQSVLTDAERECIKSSSSAVRYATFQRIWSAKEAVSKAVGQGLAFGLERMEVQLPGAHQENLGNLVLTALGITRSETTEPSAKKGRIKFSSLLDSLQSKSGSGPEQGPAVATQEERAEAVPTLMQRVEIHIDGWPRADWTVYQEELRGSWISMAIGPVNEAVDANGTFRATFRLPGLGGPSDLEALQDKLDVKPTSASSGPWIPHDKGFQILPVEALLPQEAKEQLAILRGRDVALAAGKERKRLIVDEVKAEKSTAAIAADCELMAQLEAKSVIDIIDDMGLAGGGPKTYMGSTTDQGMASFSSKSLLALGDNIDISGKGVAFTCRKGLKPESPNQDSWCLVKMDTFSIFAVFDGHGQKGHDISQFAKDFLPKIILKDPRSKSPEVGACLVDSFKKVQKLVMAADQTKRLSAQMSGTTATVCFLDHLHEKLTIAHVADSTAAFGVKKGGKWIGTSLTKDHKPNVKGERERIEKKGGTIVYDGYTNHRIYAKNSRYPGLNMSRCLGDIIGHQECGVTAEPEITRVELQTGTEQLLLVCSDGVWEFITAQEAVDLVSTRPAEESEQAAGLLAKEAWDRWIREEGGAVVDDITVGLVHIGKVSGLCWQKPWEDPSKAKRSWNSYAAKCWLLQHCPSTLALLFVVLVLCISTAASQKAAEGARVRYKKDPRPATACRCSCGMALLLIQGIPEQLHVPDLRAFFKPAVEGDLFSCFHFRRRQGATRATAAGGLTCLARAVSQDAAAKIISGYHGVPWKVLVDAAVPRASRCLISEAPAQSKQTDVWELHPPPALPKGNVGTSRSAILSEIRSCRLPASVVKRLGIGPSCRVRSTRDFAAIPPPLAWQAQEPSQQPKESQGHNHVPSNASFATAIFARSRERRLGQTEPPRRPQRPREPATAHKAAEDAHKHKPQPPKPPGGKASKLRPRMMCAVHDDDSSSGGSQDIEGRHLPRPLDGDDHFDEPIEKAPHYERSDRLDSAAGYLYEDTVEHIWDKQDASGLVWYTDAAYWDRLAGDLDERCADGWDVESEPREVSSDDDVATIPPSVEQGAGLEAVQRGVAGKIMRSWGADPSVKRPSSTLLAVVEGLQPNMSRTGLGWAGERSRRKPSPGPQEDWLRIGSIYDQKGRQDHDGLKFRKGSGGKPLPGFFAAASALGEDRRRRLTFVPAQQAEKNDMPNTGDAIPDFSLRDHLGNEVSLKTLKDSGKKTLIWFYPKASWDSPHDFEHRRQCSRSSLGRQTPRAERLRGKASNPCLISTLRRTSTLWEAWAWARRSEKQSSSWGNSRSLRDAARNMLLSVSWHCCYHAQVHVCAIYCFCPSLSPSGSERVIESGHAG</sequence>
<dbReference type="PANTHER" id="PTHR12215">
    <property type="entry name" value="PHOSPHOPANTETHEINE TRANSFERASE"/>
    <property type="match status" value="1"/>
</dbReference>
<feature type="region of interest" description="Disordered" evidence="8">
    <location>
        <begin position="1020"/>
        <end position="1039"/>
    </location>
</feature>
<dbReference type="PROSITE" id="PS51746">
    <property type="entry name" value="PPM_2"/>
    <property type="match status" value="1"/>
</dbReference>
<dbReference type="InterPro" id="IPR000222">
    <property type="entry name" value="PP2C_BS"/>
</dbReference>
<name>A0A813B9R3_9DINO</name>
<dbReference type="InterPro" id="IPR036457">
    <property type="entry name" value="PPM-type-like_dom_sf"/>
</dbReference>
<dbReference type="Proteomes" id="UP000601435">
    <property type="component" value="Unassembled WGS sequence"/>
</dbReference>
<accession>A0A813B9R3</accession>
<dbReference type="Pfam" id="PF01648">
    <property type="entry name" value="ACPS"/>
    <property type="match status" value="1"/>
</dbReference>
<evidence type="ECO:0000256" key="7">
    <source>
        <dbReference type="RuleBase" id="RU003465"/>
    </source>
</evidence>
<evidence type="ECO:0000256" key="2">
    <source>
        <dbReference type="ARBA" id="ARBA00013172"/>
    </source>
</evidence>
<dbReference type="InterPro" id="IPR036249">
    <property type="entry name" value="Thioredoxin-like_sf"/>
</dbReference>
<keyword evidence="3" id="KW-0808">Transferase</keyword>
<dbReference type="InterPro" id="IPR001932">
    <property type="entry name" value="PPM-type_phosphatase-like_dom"/>
</dbReference>
<keyword evidence="5 7" id="KW-0378">Hydrolase</keyword>
<keyword evidence="4" id="KW-0479">Metal-binding</keyword>
<dbReference type="SUPFAM" id="SSF56214">
    <property type="entry name" value="4'-phosphopantetheinyl transferase"/>
    <property type="match status" value="2"/>
</dbReference>
<comment type="subcellular location">
    <subcellularLocation>
        <location evidence="1">Membrane</location>
        <topology evidence="1">Peripheral membrane protein</topology>
    </subcellularLocation>
</comment>
<evidence type="ECO:0000313" key="10">
    <source>
        <dbReference type="EMBL" id="CAE7897044.1"/>
    </source>
</evidence>
<evidence type="ECO:0000256" key="1">
    <source>
        <dbReference type="ARBA" id="ARBA00004170"/>
    </source>
</evidence>
<feature type="region of interest" description="Disordered" evidence="8">
    <location>
        <begin position="1052"/>
        <end position="1136"/>
    </location>
</feature>
<dbReference type="SUPFAM" id="SSF81606">
    <property type="entry name" value="PP2C-like"/>
    <property type="match status" value="1"/>
</dbReference>
<dbReference type="GO" id="GO:0008897">
    <property type="term" value="F:holo-[acyl-carrier-protein] synthase activity"/>
    <property type="evidence" value="ECO:0007669"/>
    <property type="project" value="UniProtKB-EC"/>
</dbReference>
<dbReference type="GO" id="GO:0019878">
    <property type="term" value="P:lysine biosynthetic process via aminoadipic acid"/>
    <property type="evidence" value="ECO:0007669"/>
    <property type="project" value="TreeGrafter"/>
</dbReference>
<dbReference type="OrthoDB" id="10264738at2759"/>
<evidence type="ECO:0000259" key="9">
    <source>
        <dbReference type="PROSITE" id="PS51746"/>
    </source>
</evidence>
<dbReference type="GO" id="GO:0016020">
    <property type="term" value="C:membrane"/>
    <property type="evidence" value="ECO:0007669"/>
    <property type="project" value="UniProtKB-SubCell"/>
</dbReference>
<dbReference type="PANTHER" id="PTHR12215:SF10">
    <property type="entry name" value="L-AMINOADIPATE-SEMIALDEHYDE DEHYDROGENASE-PHOSPHOPANTETHEINYL TRANSFERASE"/>
    <property type="match status" value="1"/>
</dbReference>
<feature type="domain" description="PPM-type phosphatase" evidence="9">
    <location>
        <begin position="498"/>
        <end position="774"/>
    </location>
</feature>
<gene>
    <name evidence="10" type="ORF">SNEC2469_LOCUS30073</name>
</gene>
<dbReference type="EC" id="2.7.8.7" evidence="2"/>
<dbReference type="SMART" id="SM00332">
    <property type="entry name" value="PP2Cc"/>
    <property type="match status" value="1"/>
</dbReference>
<dbReference type="InterPro" id="IPR037143">
    <property type="entry name" value="4-PPantetheinyl_Trfase_dom_sf"/>
</dbReference>
<organism evidence="10 11">
    <name type="scientific">Symbiodinium necroappetens</name>
    <dbReference type="NCBI Taxonomy" id="1628268"/>
    <lineage>
        <taxon>Eukaryota</taxon>
        <taxon>Sar</taxon>
        <taxon>Alveolata</taxon>
        <taxon>Dinophyceae</taxon>
        <taxon>Suessiales</taxon>
        <taxon>Symbiodiniaceae</taxon>
        <taxon>Symbiodinium</taxon>
    </lineage>
</organism>
<feature type="region of interest" description="Disordered" evidence="8">
    <location>
        <begin position="1269"/>
        <end position="1290"/>
    </location>
</feature>
<dbReference type="Pfam" id="PF22624">
    <property type="entry name" value="AASDHPPT_N"/>
    <property type="match status" value="1"/>
</dbReference>
<keyword evidence="11" id="KW-1185">Reference proteome</keyword>
<dbReference type="GO" id="GO:0004721">
    <property type="term" value="F:phosphoprotein phosphatase activity"/>
    <property type="evidence" value="ECO:0007669"/>
    <property type="project" value="UniProtKB-KW"/>
</dbReference>
<dbReference type="Gene3D" id="3.40.30.10">
    <property type="entry name" value="Glutaredoxin"/>
    <property type="match status" value="1"/>
</dbReference>
<evidence type="ECO:0000256" key="4">
    <source>
        <dbReference type="ARBA" id="ARBA00022723"/>
    </source>
</evidence>
<keyword evidence="6 7" id="KW-0904">Protein phosphatase</keyword>
<evidence type="ECO:0000256" key="3">
    <source>
        <dbReference type="ARBA" id="ARBA00022679"/>
    </source>
</evidence>
<dbReference type="EMBL" id="CAJNJA010069141">
    <property type="protein sequence ID" value="CAE7897044.1"/>
    <property type="molecule type" value="Genomic_DNA"/>
</dbReference>
<reference evidence="10" key="1">
    <citation type="submission" date="2021-02" db="EMBL/GenBank/DDBJ databases">
        <authorList>
            <person name="Dougan E. K."/>
            <person name="Rhodes N."/>
            <person name="Thang M."/>
            <person name="Chan C."/>
        </authorList>
    </citation>
    <scope>NUCLEOTIDE SEQUENCE</scope>
</reference>
<evidence type="ECO:0000256" key="5">
    <source>
        <dbReference type="ARBA" id="ARBA00022801"/>
    </source>
</evidence>
<feature type="compositionally biased region" description="Basic and acidic residues" evidence="8">
    <location>
        <begin position="1052"/>
        <end position="1082"/>
    </location>
</feature>
<comment type="caution">
    <text evidence="10">The sequence shown here is derived from an EMBL/GenBank/DDBJ whole genome shotgun (WGS) entry which is preliminary data.</text>
</comment>
<dbReference type="Gene3D" id="3.60.40.10">
    <property type="entry name" value="PPM-type phosphatase domain"/>
    <property type="match status" value="1"/>
</dbReference>
<dbReference type="InterPro" id="IPR050559">
    <property type="entry name" value="P-Pant_transferase_sf"/>
</dbReference>
<dbReference type="InterPro" id="IPR008278">
    <property type="entry name" value="4-PPantetheinyl_Trfase_dom"/>
</dbReference>
<feature type="region of interest" description="Disordered" evidence="8">
    <location>
        <begin position="272"/>
        <end position="292"/>
    </location>
</feature>
<dbReference type="GO" id="GO:0005829">
    <property type="term" value="C:cytosol"/>
    <property type="evidence" value="ECO:0007669"/>
    <property type="project" value="TreeGrafter"/>
</dbReference>
<dbReference type="GO" id="GO:0000287">
    <property type="term" value="F:magnesium ion binding"/>
    <property type="evidence" value="ECO:0007669"/>
    <property type="project" value="InterPro"/>
</dbReference>
<dbReference type="Gene3D" id="3.90.470.20">
    <property type="entry name" value="4'-phosphopantetheinyl transferase domain"/>
    <property type="match status" value="1"/>
</dbReference>